<dbReference type="Proteomes" id="UP001164929">
    <property type="component" value="Chromosome 2"/>
</dbReference>
<dbReference type="EMBL" id="JAQIZT010000002">
    <property type="protein sequence ID" value="KAJ7007813.1"/>
    <property type="molecule type" value="Genomic_DNA"/>
</dbReference>
<evidence type="ECO:0000313" key="2">
    <source>
        <dbReference type="Proteomes" id="UP001164929"/>
    </source>
</evidence>
<dbReference type="AlphaFoldDB" id="A0AAD6REZ9"/>
<keyword evidence="2" id="KW-1185">Reference proteome</keyword>
<sequence length="33" mass="4136">MSAYSRRRLEVFGESSDQKLSWFWQTRKNKYHL</sequence>
<accession>A0AAD6REZ9</accession>
<evidence type="ECO:0000313" key="1">
    <source>
        <dbReference type="EMBL" id="KAJ7007813.1"/>
    </source>
</evidence>
<organism evidence="1 2">
    <name type="scientific">Populus alba x Populus x berolinensis</name>
    <dbReference type="NCBI Taxonomy" id="444605"/>
    <lineage>
        <taxon>Eukaryota</taxon>
        <taxon>Viridiplantae</taxon>
        <taxon>Streptophyta</taxon>
        <taxon>Embryophyta</taxon>
        <taxon>Tracheophyta</taxon>
        <taxon>Spermatophyta</taxon>
        <taxon>Magnoliopsida</taxon>
        <taxon>eudicotyledons</taxon>
        <taxon>Gunneridae</taxon>
        <taxon>Pentapetalae</taxon>
        <taxon>rosids</taxon>
        <taxon>fabids</taxon>
        <taxon>Malpighiales</taxon>
        <taxon>Salicaceae</taxon>
        <taxon>Saliceae</taxon>
        <taxon>Populus</taxon>
    </lineage>
</organism>
<protein>
    <submittedName>
        <fullName evidence="1">Uncharacterized protein</fullName>
    </submittedName>
</protein>
<gene>
    <name evidence="1" type="ORF">NC653_006751</name>
</gene>
<reference evidence="1" key="1">
    <citation type="journal article" date="2023" name="Mol. Ecol. Resour.">
        <title>Chromosome-level genome assembly of a triploid poplar Populus alba 'Berolinensis'.</title>
        <authorList>
            <person name="Chen S."/>
            <person name="Yu Y."/>
            <person name="Wang X."/>
            <person name="Wang S."/>
            <person name="Zhang T."/>
            <person name="Zhou Y."/>
            <person name="He R."/>
            <person name="Meng N."/>
            <person name="Wang Y."/>
            <person name="Liu W."/>
            <person name="Liu Z."/>
            <person name="Liu J."/>
            <person name="Guo Q."/>
            <person name="Huang H."/>
            <person name="Sederoff R.R."/>
            <person name="Wang G."/>
            <person name="Qu G."/>
            <person name="Chen S."/>
        </authorList>
    </citation>
    <scope>NUCLEOTIDE SEQUENCE</scope>
    <source>
        <strain evidence="1">SC-2020</strain>
    </source>
</reference>
<name>A0AAD6REZ9_9ROSI</name>
<proteinExistence type="predicted"/>
<comment type="caution">
    <text evidence="1">The sequence shown here is derived from an EMBL/GenBank/DDBJ whole genome shotgun (WGS) entry which is preliminary data.</text>
</comment>